<evidence type="ECO:0000313" key="2">
    <source>
        <dbReference type="EMBL" id="QHT28513.1"/>
    </source>
</evidence>
<reference evidence="2" key="1">
    <citation type="journal article" date="2020" name="Nature">
        <title>Giant virus diversity and host interactions through global metagenomics.</title>
        <authorList>
            <person name="Schulz F."/>
            <person name="Roux S."/>
            <person name="Paez-Espino D."/>
            <person name="Jungbluth S."/>
            <person name="Walsh D.A."/>
            <person name="Denef V.J."/>
            <person name="McMahon K.D."/>
            <person name="Konstantinidis K.T."/>
            <person name="Eloe-Fadrosh E.A."/>
            <person name="Kyrpides N.C."/>
            <person name="Woyke T."/>
        </authorList>
    </citation>
    <scope>NUCLEOTIDE SEQUENCE</scope>
    <source>
        <strain evidence="2">GVMAG-M-3300001348-25</strain>
    </source>
</reference>
<sequence>MSCSTNRCNMFVGGNGGNQARVLPAAENTPYPEGAGSASEAATMNGNANTNNQMEMSKAFKGGSGGRIVVAQPTNVTQSQSGSQGANNTTTGLAVSLTQGNENASMDKLVGGRRRRTRRNKKSKNRRKSRKSNKTRKSRKMKKSRKVEKDKTHPKKKNKKNTKKNY</sequence>
<organism evidence="2">
    <name type="scientific">viral metagenome</name>
    <dbReference type="NCBI Taxonomy" id="1070528"/>
    <lineage>
        <taxon>unclassified sequences</taxon>
        <taxon>metagenomes</taxon>
        <taxon>organismal metagenomes</taxon>
    </lineage>
</organism>
<feature type="compositionally biased region" description="Polar residues" evidence="1">
    <location>
        <begin position="72"/>
        <end position="104"/>
    </location>
</feature>
<dbReference type="EMBL" id="MN738861">
    <property type="protein sequence ID" value="QHT28513.1"/>
    <property type="molecule type" value="Genomic_DNA"/>
</dbReference>
<feature type="compositionally biased region" description="Basic residues" evidence="1">
    <location>
        <begin position="111"/>
        <end position="166"/>
    </location>
</feature>
<proteinExistence type="predicted"/>
<dbReference type="AlphaFoldDB" id="A0A6C0EJ98"/>
<feature type="region of interest" description="Disordered" evidence="1">
    <location>
        <begin position="27"/>
        <end position="166"/>
    </location>
</feature>
<name>A0A6C0EJ98_9ZZZZ</name>
<accession>A0A6C0EJ98</accession>
<feature type="compositionally biased region" description="Low complexity" evidence="1">
    <location>
        <begin position="41"/>
        <end position="52"/>
    </location>
</feature>
<protein>
    <submittedName>
        <fullName evidence="2">Uncharacterized protein</fullName>
    </submittedName>
</protein>
<evidence type="ECO:0000256" key="1">
    <source>
        <dbReference type="SAM" id="MobiDB-lite"/>
    </source>
</evidence>